<protein>
    <recommendedName>
        <fullName evidence="1">Bacterial Ig-like domain-containing protein</fullName>
    </recommendedName>
</protein>
<dbReference type="InterPro" id="IPR046878">
    <property type="entry name" value="Big_14"/>
</dbReference>
<organism evidence="2 3">
    <name type="scientific">Hungatella hathewayi</name>
    <dbReference type="NCBI Taxonomy" id="154046"/>
    <lineage>
        <taxon>Bacteria</taxon>
        <taxon>Bacillati</taxon>
        <taxon>Bacillota</taxon>
        <taxon>Clostridia</taxon>
        <taxon>Lachnospirales</taxon>
        <taxon>Lachnospiraceae</taxon>
        <taxon>Hungatella</taxon>
    </lineage>
</organism>
<dbReference type="AlphaFoldDB" id="A0A374PDP0"/>
<dbReference type="Proteomes" id="UP000263014">
    <property type="component" value="Unassembled WGS sequence"/>
</dbReference>
<accession>A0A374PDP0</accession>
<dbReference type="Pfam" id="PF20251">
    <property type="entry name" value="Big_14"/>
    <property type="match status" value="1"/>
</dbReference>
<gene>
    <name evidence="2" type="ORF">DXD79_00485</name>
</gene>
<dbReference type="RefSeq" id="WP_117630437.1">
    <property type="nucleotide sequence ID" value="NZ_QSON01000001.1"/>
</dbReference>
<sequence length="259" mass="29098">MGSRRWRWRWIWIWTAGAAVLLMVYSSKGGVVSQTNQKAEAEQTAPTGYPSGEIQRASVCYNGTLYLYTADGFDLPLGDGFEKAGTIAAVDNTEYPSEDFHASRLDPGQEVYGNRDEPDRIYVKYNSGFGLFEKAEDGLNTLDGVTMKAVEGSADSGSVKLCILNETDLDIMFGENYELQHFVNGQWQSVPYIIDNWTFNAVGYEARKGSPAEITVNWEIFHGSMEPGNYRIIKTVNDFRGTGDYTTYYLAAEFEIRQR</sequence>
<evidence type="ECO:0000259" key="1">
    <source>
        <dbReference type="Pfam" id="PF20251"/>
    </source>
</evidence>
<evidence type="ECO:0000313" key="2">
    <source>
        <dbReference type="EMBL" id="RGJ07927.1"/>
    </source>
</evidence>
<reference evidence="2 3" key="1">
    <citation type="submission" date="2018-08" db="EMBL/GenBank/DDBJ databases">
        <title>A genome reference for cultivated species of the human gut microbiota.</title>
        <authorList>
            <person name="Zou Y."/>
            <person name="Xue W."/>
            <person name="Luo G."/>
        </authorList>
    </citation>
    <scope>NUCLEOTIDE SEQUENCE [LARGE SCALE GENOMIC DNA]</scope>
    <source>
        <strain evidence="2 3">TM09-12</strain>
    </source>
</reference>
<proteinExistence type="predicted"/>
<evidence type="ECO:0000313" key="3">
    <source>
        <dbReference type="Proteomes" id="UP000263014"/>
    </source>
</evidence>
<feature type="domain" description="Bacterial Ig-like" evidence="1">
    <location>
        <begin position="144"/>
        <end position="255"/>
    </location>
</feature>
<dbReference type="EMBL" id="QSON01000001">
    <property type="protein sequence ID" value="RGJ07927.1"/>
    <property type="molecule type" value="Genomic_DNA"/>
</dbReference>
<name>A0A374PDP0_9FIRM</name>
<comment type="caution">
    <text evidence="2">The sequence shown here is derived from an EMBL/GenBank/DDBJ whole genome shotgun (WGS) entry which is preliminary data.</text>
</comment>